<dbReference type="InterPro" id="IPR032710">
    <property type="entry name" value="NTF2-like_dom_sf"/>
</dbReference>
<comment type="caution">
    <text evidence="2">The sequence shown here is derived from an EMBL/GenBank/DDBJ whole genome shotgun (WGS) entry which is preliminary data.</text>
</comment>
<evidence type="ECO:0000313" key="2">
    <source>
        <dbReference type="EMBL" id="NMG00358.1"/>
    </source>
</evidence>
<dbReference type="Pfam" id="PF13577">
    <property type="entry name" value="SnoaL_4"/>
    <property type="match status" value="1"/>
</dbReference>
<dbReference type="InterPro" id="IPR037401">
    <property type="entry name" value="SnoaL-like"/>
</dbReference>
<dbReference type="SUPFAM" id="SSF54427">
    <property type="entry name" value="NTF2-like"/>
    <property type="match status" value="1"/>
</dbReference>
<feature type="domain" description="SnoaL-like" evidence="1">
    <location>
        <begin position="5"/>
        <end position="126"/>
    </location>
</feature>
<gene>
    <name evidence="2" type="ORF">GPA27_23555</name>
</gene>
<evidence type="ECO:0000313" key="3">
    <source>
        <dbReference type="Proteomes" id="UP000634522"/>
    </source>
</evidence>
<organism evidence="2 3">
    <name type="scientific">Aromatoleum toluolicum</name>
    <dbReference type="NCBI Taxonomy" id="90060"/>
    <lineage>
        <taxon>Bacteria</taxon>
        <taxon>Pseudomonadati</taxon>
        <taxon>Pseudomonadota</taxon>
        <taxon>Betaproteobacteria</taxon>
        <taxon>Rhodocyclales</taxon>
        <taxon>Rhodocyclaceae</taxon>
        <taxon>Aromatoleum</taxon>
    </lineage>
</organism>
<accession>A0ABX1NLW9</accession>
<dbReference type="Gene3D" id="3.10.450.50">
    <property type="match status" value="1"/>
</dbReference>
<name>A0ABX1NLW9_9RHOO</name>
<dbReference type="Proteomes" id="UP000634522">
    <property type="component" value="Unassembled WGS sequence"/>
</dbReference>
<keyword evidence="3" id="KW-1185">Reference proteome</keyword>
<reference evidence="2 3" key="1">
    <citation type="submission" date="2019-12" db="EMBL/GenBank/DDBJ databases">
        <title>Comparative genomics gives insights into the taxonomy of the Azoarcus-Aromatoleum group and reveals separate origins of nif in the plant-associated Azoarcus and non-plant-associated Aromatoleum sub-groups.</title>
        <authorList>
            <person name="Lafos M."/>
            <person name="Maluk M."/>
            <person name="Batista M."/>
            <person name="Junghare M."/>
            <person name="Carmona M."/>
            <person name="Faoro H."/>
            <person name="Cruz L.M."/>
            <person name="Battistoni F."/>
            <person name="De Souza E."/>
            <person name="Pedrosa F."/>
            <person name="Chen W.-M."/>
            <person name="Poole P.S."/>
            <person name="Dixon R.A."/>
            <person name="James E.K."/>
        </authorList>
    </citation>
    <scope>NUCLEOTIDE SEQUENCE [LARGE SCALE GENOMIC DNA]</scope>
    <source>
        <strain evidence="2 3">T</strain>
    </source>
</reference>
<protein>
    <submittedName>
        <fullName evidence="2">Nuclear transport factor 2 family protein</fullName>
    </submittedName>
</protein>
<proteinExistence type="predicted"/>
<evidence type="ECO:0000259" key="1">
    <source>
        <dbReference type="Pfam" id="PF13577"/>
    </source>
</evidence>
<dbReference type="RefSeq" id="WP_169142883.1">
    <property type="nucleotide sequence ID" value="NZ_WTVS01000073.1"/>
</dbReference>
<sequence>MSTSALDICNLLFRYAEAIDEGRLEDAAALFRHARVETGAATLDATGLLALWRRILIIHPCGAPRTRHLITNPILDIDEAAGTARARSCYTVLQGTEGFPLQVIASGRYFDRFARIDGAWQFVERDYRHLDFTGDLSRHLHAGSLRPPRATQGG</sequence>
<dbReference type="EMBL" id="WTVS01000073">
    <property type="protein sequence ID" value="NMG00358.1"/>
    <property type="molecule type" value="Genomic_DNA"/>
</dbReference>